<dbReference type="SMART" id="SM00038">
    <property type="entry name" value="COLFI"/>
    <property type="match status" value="1"/>
</dbReference>
<dbReference type="GO" id="GO:0005201">
    <property type="term" value="F:extracellular matrix structural constituent"/>
    <property type="evidence" value="ECO:0007669"/>
    <property type="project" value="InterPro"/>
</dbReference>
<evidence type="ECO:0000313" key="6">
    <source>
        <dbReference type="Proteomes" id="UP000001357"/>
    </source>
</evidence>
<dbReference type="PANTHER" id="PTHR21222:SF1">
    <property type="entry name" value="MIT DOMAIN-CONTAINING PROTEIN 1"/>
    <property type="match status" value="1"/>
</dbReference>
<organism evidence="5 6">
    <name type="scientific">Monosiga brevicollis</name>
    <name type="common">Choanoflagellate</name>
    <dbReference type="NCBI Taxonomy" id="81824"/>
    <lineage>
        <taxon>Eukaryota</taxon>
        <taxon>Choanoflagellata</taxon>
        <taxon>Craspedida</taxon>
        <taxon>Salpingoecidae</taxon>
        <taxon>Monosiga</taxon>
    </lineage>
</organism>
<proteinExistence type="predicted"/>
<dbReference type="InterPro" id="IPR000885">
    <property type="entry name" value="Fib_collagen_C"/>
</dbReference>
<feature type="domain" description="Fibrillar collagen NC1" evidence="4">
    <location>
        <begin position="110"/>
        <end position="338"/>
    </location>
</feature>
<dbReference type="PANTHER" id="PTHR21222">
    <property type="entry name" value="MIT DOMAIN-CONTAINING PROTEIN 1"/>
    <property type="match status" value="1"/>
</dbReference>
<keyword evidence="6" id="KW-1185">Reference proteome</keyword>
<dbReference type="KEGG" id="mbr:MONBRDRAFT_31893"/>
<keyword evidence="2" id="KW-0964">Secreted</keyword>
<dbReference type="eggNOG" id="KOG3544">
    <property type="taxonomic scope" value="Eukaryota"/>
</dbReference>
<dbReference type="EMBL" id="CH991547">
    <property type="protein sequence ID" value="EDQ90697.1"/>
    <property type="molecule type" value="Genomic_DNA"/>
</dbReference>
<dbReference type="RefSeq" id="XP_001744748.1">
    <property type="nucleotide sequence ID" value="XM_001744696.1"/>
</dbReference>
<feature type="chain" id="PRO_5002744975" description="Fibrillar collagen NC1 domain-containing protein" evidence="3">
    <location>
        <begin position="20"/>
        <end position="565"/>
    </location>
</feature>
<dbReference type="InParanoid" id="A9UW32"/>
<dbReference type="Pfam" id="PF01410">
    <property type="entry name" value="COLFI"/>
    <property type="match status" value="2"/>
</dbReference>
<evidence type="ECO:0000259" key="4">
    <source>
        <dbReference type="PROSITE" id="PS51461"/>
    </source>
</evidence>
<reference evidence="5 6" key="1">
    <citation type="journal article" date="2008" name="Nature">
        <title>The genome of the choanoflagellate Monosiga brevicollis and the origin of metazoans.</title>
        <authorList>
            <consortium name="JGI Sequencing"/>
            <person name="King N."/>
            <person name="Westbrook M.J."/>
            <person name="Young S.L."/>
            <person name="Kuo A."/>
            <person name="Abedin M."/>
            <person name="Chapman J."/>
            <person name="Fairclough S."/>
            <person name="Hellsten U."/>
            <person name="Isogai Y."/>
            <person name="Letunic I."/>
            <person name="Marr M."/>
            <person name="Pincus D."/>
            <person name="Putnam N."/>
            <person name="Rokas A."/>
            <person name="Wright K.J."/>
            <person name="Zuzow R."/>
            <person name="Dirks W."/>
            <person name="Good M."/>
            <person name="Goodstein D."/>
            <person name="Lemons D."/>
            <person name="Li W."/>
            <person name="Lyons J.B."/>
            <person name="Morris A."/>
            <person name="Nichols S."/>
            <person name="Richter D.J."/>
            <person name="Salamov A."/>
            <person name="Bork P."/>
            <person name="Lim W.A."/>
            <person name="Manning G."/>
            <person name="Miller W.T."/>
            <person name="McGinnis W."/>
            <person name="Shapiro H."/>
            <person name="Tjian R."/>
            <person name="Grigoriev I.V."/>
            <person name="Rokhsar D."/>
        </authorList>
    </citation>
    <scope>NUCLEOTIDE SEQUENCE [LARGE SCALE GENOMIC DNA]</scope>
    <source>
        <strain evidence="6">MX1 / ATCC 50154</strain>
    </source>
</reference>
<evidence type="ECO:0000256" key="2">
    <source>
        <dbReference type="ARBA" id="ARBA00022525"/>
    </source>
</evidence>
<gene>
    <name evidence="5" type="ORF">MONBRDRAFT_31893</name>
</gene>
<dbReference type="Gene3D" id="2.60.120.1000">
    <property type="match status" value="2"/>
</dbReference>
<name>A9UW32_MONBE</name>
<evidence type="ECO:0000256" key="3">
    <source>
        <dbReference type="SAM" id="SignalP"/>
    </source>
</evidence>
<dbReference type="OMA" id="ALPINDM"/>
<dbReference type="GO" id="GO:0005576">
    <property type="term" value="C:extracellular region"/>
    <property type="evidence" value="ECO:0007669"/>
    <property type="project" value="UniProtKB-SubCell"/>
</dbReference>
<dbReference type="PROSITE" id="PS51461">
    <property type="entry name" value="NC1_FIB"/>
    <property type="match status" value="2"/>
</dbReference>
<comment type="subcellular location">
    <subcellularLocation>
        <location evidence="1">Secreted</location>
    </subcellularLocation>
</comment>
<feature type="domain" description="Fibrillar collagen NC1" evidence="4">
    <location>
        <begin position="341"/>
        <end position="565"/>
    </location>
</feature>
<evidence type="ECO:0000256" key="1">
    <source>
        <dbReference type="ARBA" id="ARBA00004613"/>
    </source>
</evidence>
<protein>
    <recommendedName>
        <fullName evidence="4">Fibrillar collagen NC1 domain-containing protein</fullName>
    </recommendedName>
</protein>
<dbReference type="STRING" id="81824.A9UW32"/>
<feature type="signal peptide" evidence="3">
    <location>
        <begin position="1"/>
        <end position="19"/>
    </location>
</feature>
<dbReference type="GeneID" id="5889863"/>
<dbReference type="InterPro" id="IPR052817">
    <property type="entry name" value="MIT_domain_contain_protein1"/>
</dbReference>
<keyword evidence="3" id="KW-0732">Signal</keyword>
<sequence length="565" mass="61524">MMVVVALAVALVNLGLVATALEEEPPTMTVDRDVIMLVAEDVRFELDSGTLTTSIRELHDTLQDNLTAELGATQTEYQALLQALDALGRAAGANFTTVNSRLEQLDDSLSEIVNDAVTPLSLRVAALELDSPSAASLNGASRDAAARSCQGIYEVDPSFSNGTFWLDPNGGSTRDAVQLTCERAGNVVYTVVPAMEILPLGQHFGTPRGDSYASLQSALGADAFDYGGIPMHQIQALARHSTRAHQRVQVDCMGIVTSLWDERTYYYENPIVMVALNGDVWTLPTGDQEGFDSRIFRPNIVMDNCSQNGNDVLGLSVYDLEGPATALPIVDLWIHDQGDANEYVGFRIGEVRFTENFFGPEAHYGSRLRPGRSCLDIFMHGQAFNDTLYAIDPNGGDPRDYVMAFCNMSGGGWTGVSVTEQVPFRAWNSEGGGDGHRFFSTLDDGFTIPYSMRSNQLSALLALSSEATQMVSVDCIDAIVYERESDGSLNFAFIFEGYNGFQWLHQNANYTVLHDGCKANDSVRRASVISLTGQADRLPIVDFAPSDLSGPNEHIGLNFTSVWIR</sequence>
<dbReference type="AlphaFoldDB" id="A9UW32"/>
<dbReference type="Proteomes" id="UP000001357">
    <property type="component" value="Unassembled WGS sequence"/>
</dbReference>
<evidence type="ECO:0000313" key="5">
    <source>
        <dbReference type="EMBL" id="EDQ90697.1"/>
    </source>
</evidence>
<accession>A9UW32</accession>